<evidence type="ECO:0000313" key="1">
    <source>
        <dbReference type="EMBL" id="KKB62362.1"/>
    </source>
</evidence>
<sequence>MTGMVSLIEYGWSQSRTQNAIDVASIATALSARKTSLTTAQLQADAANYYKANAQGDGADSSIPASNFVLTISGTPSTQQTFSLKVTGTVGLIAPNAVTSAFGLQGSSVIGTSSTSGSTANLTVTNTVVSIPQSTLELVMVLDNTGSMAQAAATGSSASKMDGLKAAANTLIANLLTSTSTNTYIGLVPFASTVNVKGALSTSGSWLSQTFSYNSNGVNMANWGGCVAEPRTASTKYLYPQAYTPNSSTKFTPYYYNVPPSGLTTRDYSRSIGRNGISNGTLCTNTFNASTVYGLPIGGSITLSNGVPNYCGFSGDAVGNGITYYWDTSSSYNLYDESVSQNTDCISQPVTFLTSNSNTLKTAISNMTPNGSTIIPVGVLWGWRMLSSTWSQAIAGSGNGWVNTDTSFPKPETTTGLQRVMIVLTDGENDVGVQYLTPNDLYFNGLSGVGDGTLTAPTVVRNDGTTLSNGRMDSIELHNNTLQSGGDGWPDDINTFQLAACTAIKNSGITIYAITFGSVSNVAQATMQSCATSGNYYHAPDNASLNTIFNQIAGNLGILRLTQ</sequence>
<organism evidence="1 2">
    <name type="scientific">Robbsia andropogonis</name>
    <dbReference type="NCBI Taxonomy" id="28092"/>
    <lineage>
        <taxon>Bacteria</taxon>
        <taxon>Pseudomonadati</taxon>
        <taxon>Pseudomonadota</taxon>
        <taxon>Betaproteobacteria</taxon>
        <taxon>Burkholderiales</taxon>
        <taxon>Burkholderiaceae</taxon>
        <taxon>Robbsia</taxon>
    </lineage>
</organism>
<evidence type="ECO:0008006" key="3">
    <source>
        <dbReference type="Google" id="ProtNLM"/>
    </source>
</evidence>
<dbReference type="Proteomes" id="UP000033618">
    <property type="component" value="Unassembled WGS sequence"/>
</dbReference>
<protein>
    <recommendedName>
        <fullName evidence="3">Pilus assembly protein TadG</fullName>
    </recommendedName>
</protein>
<dbReference type="EMBL" id="LAQU01000021">
    <property type="protein sequence ID" value="KKB62362.1"/>
    <property type="molecule type" value="Genomic_DNA"/>
</dbReference>
<dbReference type="AlphaFoldDB" id="A0A0F5JYJ5"/>
<dbReference type="PATRIC" id="fig|28092.6.peg.4177"/>
<proteinExistence type="predicted"/>
<dbReference type="STRING" id="28092.WM40_17760"/>
<dbReference type="Gene3D" id="3.40.50.410">
    <property type="entry name" value="von Willebrand factor, type A domain"/>
    <property type="match status" value="2"/>
</dbReference>
<evidence type="ECO:0000313" key="2">
    <source>
        <dbReference type="Proteomes" id="UP000033618"/>
    </source>
</evidence>
<keyword evidence="2" id="KW-1185">Reference proteome</keyword>
<name>A0A0F5JYJ5_9BURK</name>
<dbReference type="OrthoDB" id="8988761at2"/>
<comment type="caution">
    <text evidence="1">The sequence shown here is derived from an EMBL/GenBank/DDBJ whole genome shotgun (WGS) entry which is preliminary data.</text>
</comment>
<reference evidence="1 2" key="1">
    <citation type="submission" date="2015-03" db="EMBL/GenBank/DDBJ databases">
        <title>Draft Genome Sequence of Burkholderia andropogonis type strain ICMP2807, isolated from Sorghum bicolor.</title>
        <authorList>
            <person name="Lopes-Santos L."/>
            <person name="Castro D.B."/>
            <person name="Ottoboni L.M."/>
            <person name="Park D."/>
            <person name="Weirc B.S."/>
            <person name="Destefano S.A."/>
        </authorList>
    </citation>
    <scope>NUCLEOTIDE SEQUENCE [LARGE SCALE GENOMIC DNA]</scope>
    <source>
        <strain evidence="1 2">ICMP2807</strain>
    </source>
</reference>
<dbReference type="SUPFAM" id="SSF53300">
    <property type="entry name" value="vWA-like"/>
    <property type="match status" value="1"/>
</dbReference>
<gene>
    <name evidence="1" type="ORF">WM40_17760</name>
</gene>
<accession>A0A0F5JYJ5</accession>
<dbReference type="InterPro" id="IPR036465">
    <property type="entry name" value="vWFA_dom_sf"/>
</dbReference>